<dbReference type="InterPro" id="IPR010979">
    <property type="entry name" value="Ribosomal_uS13-like_H2TH"/>
</dbReference>
<evidence type="ECO:0000313" key="17">
    <source>
        <dbReference type="EMBL" id="MCF4006739.1"/>
    </source>
</evidence>
<feature type="compositionally biased region" description="Low complexity" evidence="14">
    <location>
        <begin position="274"/>
        <end position="284"/>
    </location>
</feature>
<dbReference type="PANTHER" id="PTHR42697">
    <property type="entry name" value="ENDONUCLEASE 8"/>
    <property type="match status" value="1"/>
</dbReference>
<dbReference type="SMART" id="SM01232">
    <property type="entry name" value="H2TH"/>
    <property type="match status" value="1"/>
</dbReference>
<evidence type="ECO:0000259" key="15">
    <source>
        <dbReference type="PROSITE" id="PS51066"/>
    </source>
</evidence>
<keyword evidence="7" id="KW-0862">Zinc</keyword>
<evidence type="ECO:0000256" key="7">
    <source>
        <dbReference type="ARBA" id="ARBA00022833"/>
    </source>
</evidence>
<keyword evidence="12" id="KW-0326">Glycosidase</keyword>
<evidence type="ECO:0000256" key="10">
    <source>
        <dbReference type="ARBA" id="ARBA00023239"/>
    </source>
</evidence>
<dbReference type="PROSITE" id="PS51066">
    <property type="entry name" value="ZF_FPG_2"/>
    <property type="match status" value="1"/>
</dbReference>
<protein>
    <recommendedName>
        <fullName evidence="2">DNA-(apurinic or apyrimidinic site) lyase</fullName>
        <ecNumber evidence="2">4.2.99.18</ecNumber>
    </recommendedName>
</protein>
<dbReference type="InterPro" id="IPR000214">
    <property type="entry name" value="Znf_DNA_glyclase/AP_lyase"/>
</dbReference>
<dbReference type="SUPFAM" id="SSF81624">
    <property type="entry name" value="N-terminal domain of MutM-like DNA repair proteins"/>
    <property type="match status" value="1"/>
</dbReference>
<feature type="domain" description="Formamidopyrimidine-DNA glycosylase catalytic" evidence="16">
    <location>
        <begin position="2"/>
        <end position="87"/>
    </location>
</feature>
<dbReference type="CDD" id="cd08971">
    <property type="entry name" value="AcNei2_N"/>
    <property type="match status" value="1"/>
</dbReference>
<dbReference type="SUPFAM" id="SSF57716">
    <property type="entry name" value="Glucocorticoid receptor-like (DNA-binding domain)"/>
    <property type="match status" value="1"/>
</dbReference>
<sequence length="299" mass="33229">MPEGDSVYQLARRLQWLTGRIILRSDLRVPAFATVDFRGRRVEAVWPYGKHLFIQCGEDILHTHLAMEGRWDVHRRGERWRRPGHTARVVLEIEGNTGEEVIELVGYQLARVDVFPARSYYEKIGYLGPDILAPDWQEGGREEAIARILASPGIPIGVALLDQRMVAGIGNEYRAEVCFICGVHPARLVGELGASAVEEIIDCAHRIMMANRDAPLRVTTGVRRAGESTYVFGRNHRPCRRCQTPIVTGWLGPRTSGDNQDRVIWWCPHCQPAPDAAAPDAAAPSTPPSPEGRGSSEGE</sequence>
<evidence type="ECO:0000313" key="18">
    <source>
        <dbReference type="Proteomes" id="UP001139336"/>
    </source>
</evidence>
<keyword evidence="4" id="KW-0227">DNA damage</keyword>
<dbReference type="GO" id="GO:0000703">
    <property type="term" value="F:oxidized pyrimidine nucleobase lesion DNA N-glycosylase activity"/>
    <property type="evidence" value="ECO:0007669"/>
    <property type="project" value="TreeGrafter"/>
</dbReference>
<dbReference type="Proteomes" id="UP001139336">
    <property type="component" value="Unassembled WGS sequence"/>
</dbReference>
<name>A0A9X1U0F1_9CORY</name>
<keyword evidence="8" id="KW-0238">DNA-binding</keyword>
<dbReference type="RefSeq" id="WP_236118553.1">
    <property type="nucleotide sequence ID" value="NZ_JAKGSI010000003.1"/>
</dbReference>
<dbReference type="Pfam" id="PF06831">
    <property type="entry name" value="H2TH"/>
    <property type="match status" value="1"/>
</dbReference>
<dbReference type="AlphaFoldDB" id="A0A9X1U0F1"/>
<dbReference type="SMART" id="SM00898">
    <property type="entry name" value="Fapy_DNA_glyco"/>
    <property type="match status" value="1"/>
</dbReference>
<keyword evidence="9" id="KW-0234">DNA repair</keyword>
<evidence type="ECO:0000256" key="9">
    <source>
        <dbReference type="ARBA" id="ARBA00023204"/>
    </source>
</evidence>
<dbReference type="Pfam" id="PF01149">
    <property type="entry name" value="Fapy_DNA_glyco"/>
    <property type="match status" value="1"/>
</dbReference>
<evidence type="ECO:0000256" key="4">
    <source>
        <dbReference type="ARBA" id="ARBA00022763"/>
    </source>
</evidence>
<reference evidence="17" key="1">
    <citation type="submission" date="2022-01" db="EMBL/GenBank/DDBJ databases">
        <title>Corynebacterium sp. nov isolated from isolated from the feces of the greater white-fronted geese (Anser albifrons) at Poyang Lake, PR China.</title>
        <authorList>
            <person name="Liu Q."/>
        </authorList>
    </citation>
    <scope>NUCLEOTIDE SEQUENCE</scope>
    <source>
        <strain evidence="17">JCM 32435</strain>
    </source>
</reference>
<evidence type="ECO:0000256" key="13">
    <source>
        <dbReference type="PROSITE-ProRule" id="PRU00391"/>
    </source>
</evidence>
<gene>
    <name evidence="17" type="ORF">L1O03_06040</name>
</gene>
<dbReference type="PANTHER" id="PTHR42697:SF1">
    <property type="entry name" value="ENDONUCLEASE 8"/>
    <property type="match status" value="1"/>
</dbReference>
<dbReference type="InterPro" id="IPR044090">
    <property type="entry name" value="Nei2_N"/>
</dbReference>
<keyword evidence="6" id="KW-0378">Hydrolase</keyword>
<dbReference type="Gene3D" id="1.10.8.50">
    <property type="match status" value="1"/>
</dbReference>
<dbReference type="GO" id="GO:0006284">
    <property type="term" value="P:base-excision repair"/>
    <property type="evidence" value="ECO:0007669"/>
    <property type="project" value="InterPro"/>
</dbReference>
<evidence type="ECO:0000259" key="16">
    <source>
        <dbReference type="PROSITE" id="PS51068"/>
    </source>
</evidence>
<organism evidence="17 18">
    <name type="scientific">Corynebacterium uropygiale</name>
    <dbReference type="NCBI Taxonomy" id="1775911"/>
    <lineage>
        <taxon>Bacteria</taxon>
        <taxon>Bacillati</taxon>
        <taxon>Actinomycetota</taxon>
        <taxon>Actinomycetes</taxon>
        <taxon>Mycobacteriales</taxon>
        <taxon>Corynebacteriaceae</taxon>
        <taxon>Corynebacterium</taxon>
    </lineage>
</organism>
<evidence type="ECO:0000256" key="11">
    <source>
        <dbReference type="ARBA" id="ARBA00023268"/>
    </source>
</evidence>
<dbReference type="GO" id="GO:0008270">
    <property type="term" value="F:zinc ion binding"/>
    <property type="evidence" value="ECO:0007669"/>
    <property type="project" value="UniProtKB-KW"/>
</dbReference>
<evidence type="ECO:0000256" key="2">
    <source>
        <dbReference type="ARBA" id="ARBA00012720"/>
    </source>
</evidence>
<proteinExistence type="inferred from homology"/>
<keyword evidence="3" id="KW-0479">Metal-binding</keyword>
<dbReference type="InterPro" id="IPR035937">
    <property type="entry name" value="FPG_N"/>
</dbReference>
<dbReference type="GO" id="GO:0003684">
    <property type="term" value="F:damaged DNA binding"/>
    <property type="evidence" value="ECO:0007669"/>
    <property type="project" value="InterPro"/>
</dbReference>
<evidence type="ECO:0000256" key="5">
    <source>
        <dbReference type="ARBA" id="ARBA00022771"/>
    </source>
</evidence>
<dbReference type="InterPro" id="IPR012319">
    <property type="entry name" value="FPG_cat"/>
</dbReference>
<evidence type="ECO:0000256" key="14">
    <source>
        <dbReference type="SAM" id="MobiDB-lite"/>
    </source>
</evidence>
<dbReference type="SUPFAM" id="SSF46946">
    <property type="entry name" value="S13-like H2TH domain"/>
    <property type="match status" value="1"/>
</dbReference>
<dbReference type="GO" id="GO:0140078">
    <property type="term" value="F:class I DNA-(apurinic or apyrimidinic site) endonuclease activity"/>
    <property type="evidence" value="ECO:0007669"/>
    <property type="project" value="UniProtKB-EC"/>
</dbReference>
<keyword evidence="18" id="KW-1185">Reference proteome</keyword>
<comment type="caution">
    <text evidence="17">The sequence shown here is derived from an EMBL/GenBank/DDBJ whole genome shotgun (WGS) entry which is preliminary data.</text>
</comment>
<feature type="region of interest" description="Disordered" evidence="14">
    <location>
        <begin position="274"/>
        <end position="299"/>
    </location>
</feature>
<dbReference type="PROSITE" id="PS51068">
    <property type="entry name" value="FPG_CAT"/>
    <property type="match status" value="1"/>
</dbReference>
<dbReference type="EMBL" id="JAKGSI010000003">
    <property type="protein sequence ID" value="MCF4006739.1"/>
    <property type="molecule type" value="Genomic_DNA"/>
</dbReference>
<keyword evidence="10" id="KW-0456">Lyase</keyword>
<comment type="similarity">
    <text evidence="1">Belongs to the FPG family.</text>
</comment>
<evidence type="ECO:0000256" key="1">
    <source>
        <dbReference type="ARBA" id="ARBA00009409"/>
    </source>
</evidence>
<accession>A0A9X1U0F1</accession>
<feature type="domain" description="FPG-type" evidence="15">
    <location>
        <begin position="230"/>
        <end position="272"/>
    </location>
</feature>
<dbReference type="EC" id="4.2.99.18" evidence="2"/>
<keyword evidence="11" id="KW-0511">Multifunctional enzyme</keyword>
<evidence type="ECO:0000256" key="3">
    <source>
        <dbReference type="ARBA" id="ARBA00022723"/>
    </source>
</evidence>
<dbReference type="Gene3D" id="3.20.190.10">
    <property type="entry name" value="MutM-like, N-terminal"/>
    <property type="match status" value="1"/>
</dbReference>
<evidence type="ECO:0000256" key="6">
    <source>
        <dbReference type="ARBA" id="ARBA00022801"/>
    </source>
</evidence>
<dbReference type="InterPro" id="IPR015886">
    <property type="entry name" value="H2TH_FPG"/>
</dbReference>
<evidence type="ECO:0000256" key="12">
    <source>
        <dbReference type="ARBA" id="ARBA00023295"/>
    </source>
</evidence>
<keyword evidence="5 13" id="KW-0863">Zinc-finger</keyword>
<evidence type="ECO:0000256" key="8">
    <source>
        <dbReference type="ARBA" id="ARBA00023125"/>
    </source>
</evidence>